<feature type="transmembrane region" description="Helical" evidence="7">
    <location>
        <begin position="164"/>
        <end position="181"/>
    </location>
</feature>
<feature type="transmembrane region" description="Helical" evidence="7">
    <location>
        <begin position="237"/>
        <end position="264"/>
    </location>
</feature>
<dbReference type="PATRIC" id="fig|1121307.3.peg.1926"/>
<evidence type="ECO:0000256" key="6">
    <source>
        <dbReference type="ARBA" id="ARBA00023136"/>
    </source>
</evidence>
<evidence type="ECO:0000256" key="4">
    <source>
        <dbReference type="ARBA" id="ARBA00022692"/>
    </source>
</evidence>
<keyword evidence="4 7" id="KW-0812">Transmembrane</keyword>
<dbReference type="PANTHER" id="PTHR42865:SF7">
    <property type="entry name" value="PROTON_GLUTAMATE-ASPARTATE SYMPORTER"/>
    <property type="match status" value="1"/>
</dbReference>
<dbReference type="EMBL" id="LFVU01000024">
    <property type="protein sequence ID" value="KMT22296.1"/>
    <property type="molecule type" value="Genomic_DNA"/>
</dbReference>
<dbReference type="InterPro" id="IPR001991">
    <property type="entry name" value="Na-dicarboxylate_symporter"/>
</dbReference>
<evidence type="ECO:0000313" key="9">
    <source>
        <dbReference type="Proteomes" id="UP000036756"/>
    </source>
</evidence>
<keyword evidence="5 7" id="KW-1133">Transmembrane helix</keyword>
<proteinExistence type="predicted"/>
<dbReference type="InterPro" id="IPR036458">
    <property type="entry name" value="Na:dicarbo_symporter_sf"/>
</dbReference>
<feature type="transmembrane region" description="Helical" evidence="7">
    <location>
        <begin position="31"/>
        <end position="49"/>
    </location>
</feature>
<dbReference type="GO" id="GO:0005886">
    <property type="term" value="C:plasma membrane"/>
    <property type="evidence" value="ECO:0007669"/>
    <property type="project" value="UniProtKB-SubCell"/>
</dbReference>
<keyword evidence="2" id="KW-0813">Transport</keyword>
<feature type="transmembrane region" description="Helical" evidence="7">
    <location>
        <begin position="328"/>
        <end position="350"/>
    </location>
</feature>
<dbReference type="PRINTS" id="PR00173">
    <property type="entry name" value="EDTRNSPORT"/>
</dbReference>
<dbReference type="Gene3D" id="1.10.3860.10">
    <property type="entry name" value="Sodium:dicarboxylate symporter"/>
    <property type="match status" value="1"/>
</dbReference>
<keyword evidence="9" id="KW-1185">Reference proteome</keyword>
<evidence type="ECO:0000313" key="8">
    <source>
        <dbReference type="EMBL" id="KMT22296.1"/>
    </source>
</evidence>
<dbReference type="SUPFAM" id="SSF118215">
    <property type="entry name" value="Proton glutamate symport protein"/>
    <property type="match status" value="1"/>
</dbReference>
<keyword evidence="6 7" id="KW-0472">Membrane</keyword>
<name>A0A0J8G3K2_CLOCY</name>
<organism evidence="8 9">
    <name type="scientific">Clostridium cylindrosporum DSM 605</name>
    <dbReference type="NCBI Taxonomy" id="1121307"/>
    <lineage>
        <taxon>Bacteria</taxon>
        <taxon>Bacillati</taxon>
        <taxon>Bacillota</taxon>
        <taxon>Clostridia</taxon>
        <taxon>Eubacteriales</taxon>
        <taxon>Clostridiaceae</taxon>
        <taxon>Clostridium</taxon>
    </lineage>
</organism>
<dbReference type="Pfam" id="PF00375">
    <property type="entry name" value="SDF"/>
    <property type="match status" value="1"/>
</dbReference>
<accession>A0A0J8G3K2</accession>
<reference evidence="8 9" key="1">
    <citation type="submission" date="2015-06" db="EMBL/GenBank/DDBJ databases">
        <title>Draft genome sequence of the purine-degrading Clostridium cylindrosporum HC-1 (DSM 605).</title>
        <authorList>
            <person name="Poehlein A."/>
            <person name="Schiel-Bengelsdorf B."/>
            <person name="Bengelsdorf F."/>
            <person name="Daniel R."/>
            <person name="Duerre P."/>
        </authorList>
    </citation>
    <scope>NUCLEOTIDE SEQUENCE [LARGE SCALE GENOMIC DNA]</scope>
    <source>
        <strain evidence="8 9">DSM 605</strain>
    </source>
</reference>
<evidence type="ECO:0000256" key="7">
    <source>
        <dbReference type="SAM" id="Phobius"/>
    </source>
</evidence>
<evidence type="ECO:0000256" key="1">
    <source>
        <dbReference type="ARBA" id="ARBA00004651"/>
    </source>
</evidence>
<feature type="transmembrane region" description="Helical" evidence="7">
    <location>
        <begin position="61"/>
        <end position="80"/>
    </location>
</feature>
<dbReference type="STRING" id="1121307.CLCY_4c02690"/>
<comment type="caution">
    <text evidence="8">The sequence shown here is derived from an EMBL/GenBank/DDBJ whole genome shotgun (WGS) entry which is preliminary data.</text>
</comment>
<sequence length="437" mass="45911">MDININLILAIVLSIVAVYAIYKIKTKTNKFAFATLSALVLGLILGAVFKKDIMFLEVVGSGYMSLIKMIIVPLVMVSLITSIIRLKNLNTLKSIGAKTLVILLGTTGIAAAIGIVVANVFKLGQGLSFSGAGDFKAREIPTLSKVLVDMLPSNPFASIVDNKIIPIVIFSLFISIALMTLDNKSPEKAKPFKDFILSAYDVVLEITRIVLKFIPYGVFALIATAAASNGLDTIKSLAWVVAAVYISCILQILLVHTPLVSLVARKNPFAFFKGIFPAQTVAFTSQSSYGTLPVTIKSLVEGVGVSQNVASFVAPLGSAIGMNGCGGLYPAIVAIFVANVFGIHLTAYSYGLIILTTVVSSIGIAGVPGAATMSTTVVLATLGLPIEGMAMVMAVDSVIDMARTATNVTGSAVTALVVDESEKRKSSHKSVNASRTV</sequence>
<dbReference type="OrthoDB" id="7778689at2"/>
<gene>
    <name evidence="8" type="ORF">CLCY_4c02690</name>
</gene>
<dbReference type="RefSeq" id="WP_048570376.1">
    <property type="nucleotide sequence ID" value="NZ_LFVU01000024.1"/>
</dbReference>
<protein>
    <submittedName>
        <fullName evidence="8">Sodium:dicarboxylate symporter family</fullName>
    </submittedName>
</protein>
<evidence type="ECO:0000256" key="2">
    <source>
        <dbReference type="ARBA" id="ARBA00022448"/>
    </source>
</evidence>
<feature type="transmembrane region" description="Helical" evidence="7">
    <location>
        <begin position="213"/>
        <end position="231"/>
    </location>
</feature>
<dbReference type="GO" id="GO:0015293">
    <property type="term" value="F:symporter activity"/>
    <property type="evidence" value="ECO:0007669"/>
    <property type="project" value="UniProtKB-KW"/>
</dbReference>
<evidence type="ECO:0000256" key="3">
    <source>
        <dbReference type="ARBA" id="ARBA00022475"/>
    </source>
</evidence>
<dbReference type="AlphaFoldDB" id="A0A0J8G3K2"/>
<feature type="transmembrane region" description="Helical" evidence="7">
    <location>
        <begin position="100"/>
        <end position="121"/>
    </location>
</feature>
<feature type="transmembrane region" description="Helical" evidence="7">
    <location>
        <begin position="6"/>
        <end position="24"/>
    </location>
</feature>
<evidence type="ECO:0000256" key="5">
    <source>
        <dbReference type="ARBA" id="ARBA00022989"/>
    </source>
</evidence>
<comment type="subcellular location">
    <subcellularLocation>
        <location evidence="1">Cell membrane</location>
        <topology evidence="1">Multi-pass membrane protein</topology>
    </subcellularLocation>
</comment>
<keyword evidence="3" id="KW-1003">Cell membrane</keyword>
<dbReference type="Proteomes" id="UP000036756">
    <property type="component" value="Unassembled WGS sequence"/>
</dbReference>
<dbReference type="PANTHER" id="PTHR42865">
    <property type="entry name" value="PROTON/GLUTAMATE-ASPARTATE SYMPORTER"/>
    <property type="match status" value="1"/>
</dbReference>